<gene>
    <name evidence="2" type="ORF">CR8_015</name>
</gene>
<dbReference type="KEGG" id="vg:19686766"/>
<dbReference type="RefSeq" id="YP_009042252.1">
    <property type="nucleotide sequence ID" value="NC_024354.1"/>
</dbReference>
<evidence type="ECO:0000259" key="1">
    <source>
        <dbReference type="Pfam" id="PF23961"/>
    </source>
</evidence>
<keyword evidence="3" id="KW-1185">Reference proteome</keyword>
<dbReference type="GeneID" id="19686766"/>
<evidence type="ECO:0000313" key="2">
    <source>
        <dbReference type="EMBL" id="AIA64545.1"/>
    </source>
</evidence>
<organism evidence="2 3">
    <name type="scientific">Cronobacter phage CR8</name>
    <dbReference type="NCBI Taxonomy" id="1327934"/>
    <lineage>
        <taxon>Viruses</taxon>
        <taxon>Duplodnaviria</taxon>
        <taxon>Heunggongvirae</taxon>
        <taxon>Uroviricota</taxon>
        <taxon>Caudoviricetes</taxon>
        <taxon>Vequintavirinae</taxon>
        <taxon>Certrevirus</taxon>
        <taxon>Certrevirus CR8</taxon>
    </lineage>
</organism>
<dbReference type="NCBIfam" id="NF047498">
    <property type="entry name" value="LIC_12616_fam"/>
    <property type="match status" value="1"/>
</dbReference>
<feature type="domain" description="Phage neck terminator protein gp12-like" evidence="1">
    <location>
        <begin position="16"/>
        <end position="171"/>
    </location>
</feature>
<evidence type="ECO:0000313" key="3">
    <source>
        <dbReference type="Proteomes" id="UP000026984"/>
    </source>
</evidence>
<accession>A0A060ACB8</accession>
<protein>
    <recommendedName>
        <fullName evidence="1">Phage neck terminator protein gp12-like domain-containing protein</fullName>
    </recommendedName>
</protein>
<sequence>MALPLDFTNSDVVMGALTKAVGRLCLDVTGYDVVEADETIPKPEGPYILVDLTLLTPLDWATNEVVDEEGVVHTAHNYTASYTLTAYRGKPHWALSRVHQAFGLPFIREKYFPTGSPYAYSSTSNIARMRVPLNQQMFENRARTIVTFNATFVEKDIGAFEDVEHIIIGIDIDNPSGPPVGIEADYDKGVNPGGDDPGLPPKPNPPIVYHDAIAQVCMATPVIDKPALISDKTGE</sequence>
<dbReference type="Proteomes" id="UP000026984">
    <property type="component" value="Segment"/>
</dbReference>
<name>A0A060ACB8_9CAUD</name>
<dbReference type="InterPro" id="IPR057087">
    <property type="entry name" value="Gp12-like"/>
</dbReference>
<dbReference type="Pfam" id="PF23961">
    <property type="entry name" value="Phage_tail_terminator_9"/>
    <property type="match status" value="1"/>
</dbReference>
<proteinExistence type="predicted"/>
<dbReference type="EMBL" id="KC954774">
    <property type="protein sequence ID" value="AIA64545.1"/>
    <property type="molecule type" value="Genomic_DNA"/>
</dbReference>
<reference evidence="2 3" key="1">
    <citation type="submission" date="2013-04" db="EMBL/GenBank/DDBJ databases">
        <title>Complete Genome Sequence of Cronobacter sakazakii Bacteriophage CR8.</title>
        <authorList>
            <person name="Kim Y."/>
            <person name="Shin H."/>
            <person name="Ryu S."/>
        </authorList>
    </citation>
    <scope>NUCLEOTIDE SEQUENCE [LARGE SCALE GENOMIC DNA]</scope>
</reference>